<sequence length="896" mass="97119">MTASLEAINPVTAIDDGALRIWLQHEGREERDIAPTFAAAPHSEYLGSVVLPDGQRAHHHAAYNVLRVLKNTDTRQVFTIAGHEFVTTLEAPPPGVKWSREVPYPTNEVLRNEMARLTPNDPPVDGGTGFPTHATSDAPPMPTVQERLDARRACRGALAPAGASTDSLPELESISLLSTSESSVSASEYKQAALTYESTRQTYDVTKELDELARDIEQRAMKVLKLDESGEARYEEDPDEEKASARGEEGVCTMCLGPAHELARCPQILADSGAPLGGPMEASTMIPKFQQAYNELDTRIAAAKQGAAHRASKELLKDLDEAATIFRAASAHVEDAFRTASDVISAAGPASGEPASWPSDRRNNGALTKEALASHAAALGSSAFTNTRGRPVTRDTWSSSSSSHEPSSDDSESDSCEPAQWTEARIYPSSPAVSEWIQGQRPTLEYSPEPPRSTTDASNSSDSDSSSDPGDASTNDDPEPREATSDADVEDRSPEQDGSVRTRYRDVSEAERDTILAQWIEDGHNHMDKHVAEEDWVCGGPLRNILAVLHERLGDSLDYPAMKADGLARLAALADVASGDTSETEDDEEIRALPLFQASPIESAMSEDREASIKQTRACRKSSMRVDRPSGIDDPEPGEGATGGKRKAPSDEQQGQYQDGPRKRMPKPLDEDSIRLFAGIRLGLKEAGRRLEDLAWHKYGVSKNEYAMSPFLNARYLESRYPAAQFNYSQLLPVPRHSNYYTYASEDDSSSSSSDWNPYDFELQYPEDETDDEPPVVISFGPITIAVETTEDSEPAPPYNASNHAAQTSEVAPTVASERVDLGTDVEVADDARFLAGEISVAARNAPFPAARRAALHRAPAGDDPAVLREGIASPRPAAPIHISIPFFNTASLSSN</sequence>
<feature type="region of interest" description="Disordered" evidence="1">
    <location>
        <begin position="791"/>
        <end position="811"/>
    </location>
</feature>
<evidence type="ECO:0000256" key="1">
    <source>
        <dbReference type="SAM" id="MobiDB-lite"/>
    </source>
</evidence>
<feature type="region of interest" description="Disordered" evidence="1">
    <location>
        <begin position="579"/>
        <end position="670"/>
    </location>
</feature>
<protein>
    <submittedName>
        <fullName evidence="2">Uncharacterized protein</fullName>
    </submittedName>
</protein>
<comment type="caution">
    <text evidence="2">The sequence shown here is derived from an EMBL/GenBank/DDBJ whole genome shotgun (WGS) entry which is preliminary data.</text>
</comment>
<keyword evidence="3" id="KW-1185">Reference proteome</keyword>
<evidence type="ECO:0000313" key="2">
    <source>
        <dbReference type="EMBL" id="KAJ7075440.1"/>
    </source>
</evidence>
<feature type="region of interest" description="Disordered" evidence="1">
    <location>
        <begin position="744"/>
        <end position="774"/>
    </location>
</feature>
<feature type="region of interest" description="Disordered" evidence="1">
    <location>
        <begin position="116"/>
        <end position="142"/>
    </location>
</feature>
<feature type="region of interest" description="Disordered" evidence="1">
    <location>
        <begin position="442"/>
        <end position="508"/>
    </location>
</feature>
<dbReference type="EMBL" id="JARJCN010000096">
    <property type="protein sequence ID" value="KAJ7075440.1"/>
    <property type="molecule type" value="Genomic_DNA"/>
</dbReference>
<gene>
    <name evidence="2" type="ORF">B0H15DRAFT_806225</name>
</gene>
<accession>A0AAD6TRN5</accession>
<reference evidence="2" key="1">
    <citation type="submission" date="2023-03" db="EMBL/GenBank/DDBJ databases">
        <title>Massive genome expansion in bonnet fungi (Mycena s.s.) driven by repeated elements and novel gene families across ecological guilds.</title>
        <authorList>
            <consortium name="Lawrence Berkeley National Laboratory"/>
            <person name="Harder C.B."/>
            <person name="Miyauchi S."/>
            <person name="Viragh M."/>
            <person name="Kuo A."/>
            <person name="Thoen E."/>
            <person name="Andreopoulos B."/>
            <person name="Lu D."/>
            <person name="Skrede I."/>
            <person name="Drula E."/>
            <person name="Henrissat B."/>
            <person name="Morin E."/>
            <person name="Kohler A."/>
            <person name="Barry K."/>
            <person name="LaButti K."/>
            <person name="Morin E."/>
            <person name="Salamov A."/>
            <person name="Lipzen A."/>
            <person name="Mereny Z."/>
            <person name="Hegedus B."/>
            <person name="Baldrian P."/>
            <person name="Stursova M."/>
            <person name="Weitz H."/>
            <person name="Taylor A."/>
            <person name="Grigoriev I.V."/>
            <person name="Nagy L.G."/>
            <person name="Martin F."/>
            <person name="Kauserud H."/>
        </authorList>
    </citation>
    <scope>NUCLEOTIDE SEQUENCE</scope>
    <source>
        <strain evidence="2">CBHHK173m</strain>
    </source>
</reference>
<feature type="compositionally biased region" description="Low complexity" evidence="1">
    <location>
        <begin position="453"/>
        <end position="473"/>
    </location>
</feature>
<name>A0AAD6TRN5_9AGAR</name>
<dbReference type="Proteomes" id="UP001222325">
    <property type="component" value="Unassembled WGS sequence"/>
</dbReference>
<feature type="compositionally biased region" description="Acidic residues" evidence="1">
    <location>
        <begin position="765"/>
        <end position="774"/>
    </location>
</feature>
<dbReference type="AlphaFoldDB" id="A0AAD6TRN5"/>
<proteinExistence type="predicted"/>
<evidence type="ECO:0000313" key="3">
    <source>
        <dbReference type="Proteomes" id="UP001222325"/>
    </source>
</evidence>
<feature type="compositionally biased region" description="Basic and acidic residues" evidence="1">
    <location>
        <begin position="478"/>
        <end position="508"/>
    </location>
</feature>
<organism evidence="2 3">
    <name type="scientific">Mycena belliarum</name>
    <dbReference type="NCBI Taxonomy" id="1033014"/>
    <lineage>
        <taxon>Eukaryota</taxon>
        <taxon>Fungi</taxon>
        <taxon>Dikarya</taxon>
        <taxon>Basidiomycota</taxon>
        <taxon>Agaricomycotina</taxon>
        <taxon>Agaricomycetes</taxon>
        <taxon>Agaricomycetidae</taxon>
        <taxon>Agaricales</taxon>
        <taxon>Marasmiineae</taxon>
        <taxon>Mycenaceae</taxon>
        <taxon>Mycena</taxon>
    </lineage>
</organism>
<feature type="compositionally biased region" description="Polar residues" evidence="1">
    <location>
        <begin position="800"/>
        <end position="811"/>
    </location>
</feature>
<feature type="region of interest" description="Disordered" evidence="1">
    <location>
        <begin position="382"/>
        <end position="419"/>
    </location>
</feature>